<dbReference type="Proteomes" id="UP000624703">
    <property type="component" value="Unassembled WGS sequence"/>
</dbReference>
<dbReference type="InterPro" id="IPR017850">
    <property type="entry name" value="Alkaline_phosphatase_core_sf"/>
</dbReference>
<accession>A0A8J7SJJ0</accession>
<sequence>MQSIPKAAPLTRLLIPLLSLGAVIISSSVAKSATLYETTFPANNTNASIASVGWSAWAQHNATGQSQLTDLSASNAGVGATTSNGAYAYFAPQKAPSIGGDTINSPALLFTEANNFSQLEEIESITIEWIGDNTNAKIQLAAEIDGQWHVHQTSFTDSRNNPGSGATPRSDSYLINSSATANDWKLLNNVQLGTSSQLAVGSAATDVSGTITNIGLLIDAGSTATSAGDHLRIKQFTVSSDTPANDTGFTPQRERPNILIIMVDDLKDVPAFTDQNPDALTPNMDKLAAQGTVFKDAHCNYALCGPSRASLMSGLSPATMGFDGHMSNSAVKNRALELGGLVMETHFRNQGYKVFAGGKIYHLGSNADTVDQSGGTRAFGSHEGMEWDQNKTSTDWGVPSYGDSDANFSDYKNGNFAVARLEEEHDKPFLLMVGFVQPHVPWYTPQAYFDRFPNMDALQLSRYEADDMDDVPAEAKRLSIGSQYPNLAEVNGREPITTQQRREIMQAYLACTAFTDDQVGRVLDTLADSPYADNTIIILMSDHGYHLGEKGLYQKHSLWDCSTRIPFVVAGQINTVDTSYTVPSQVIDDKLISLLDLYPTVQDFAGIDKNPMLEGRSIKPLIDNPQIRWDYPAVTTLLGNNHAVKTNDYCYILWNNGEEELYDRIKDPDEITNLAGDSSYDEIKSQLALHLPTNLRSPDFVSRFVINSGSDASVYFNALLAAGKVRIYDEAIYDSNTIVEGMRLNTVTDGKTYTMSLEPATSFGQWRIDNFSIDELRDPATSGTQSDKTMLSYALEAQSAGSWITLTPAGPNNRPQLELSQIANRDDINLYLQQSTSLAEGDWTTIAQSLAGGTLTATNGATIYQQSGSNPVQFKILSDQKSNDEPAGFYRILIVPNF</sequence>
<evidence type="ECO:0000256" key="7">
    <source>
        <dbReference type="SAM" id="MobiDB-lite"/>
    </source>
</evidence>
<comment type="similarity">
    <text evidence="2">Belongs to the sulfatase family.</text>
</comment>
<proteinExistence type="inferred from homology"/>
<keyword evidence="4" id="KW-0732">Signal</keyword>
<reference evidence="9" key="1">
    <citation type="submission" date="2021-01" db="EMBL/GenBank/DDBJ databases">
        <title>Modified the classification status of verrucomicrobia.</title>
        <authorList>
            <person name="Feng X."/>
        </authorList>
    </citation>
    <scope>NUCLEOTIDE SEQUENCE</scope>
    <source>
        <strain evidence="9">_KCTC 22039</strain>
    </source>
</reference>
<evidence type="ECO:0000256" key="4">
    <source>
        <dbReference type="ARBA" id="ARBA00022729"/>
    </source>
</evidence>
<dbReference type="PANTHER" id="PTHR45953:SF1">
    <property type="entry name" value="IDURONATE 2-SULFATASE"/>
    <property type="match status" value="1"/>
</dbReference>
<comment type="caution">
    <text evidence="9">The sequence shown here is derived from an EMBL/GenBank/DDBJ whole genome shotgun (WGS) entry which is preliminary data.</text>
</comment>
<keyword evidence="5" id="KW-0378">Hydrolase</keyword>
<evidence type="ECO:0000256" key="6">
    <source>
        <dbReference type="ARBA" id="ARBA00022837"/>
    </source>
</evidence>
<dbReference type="SUPFAM" id="SSF53649">
    <property type="entry name" value="Alkaline phosphatase-like"/>
    <property type="match status" value="1"/>
</dbReference>
<gene>
    <name evidence="9" type="ORF">JIN82_09500</name>
</gene>
<dbReference type="InterPro" id="IPR000917">
    <property type="entry name" value="Sulfatase_N"/>
</dbReference>
<dbReference type="Pfam" id="PF00884">
    <property type="entry name" value="Sulfatase"/>
    <property type="match status" value="1"/>
</dbReference>
<evidence type="ECO:0000256" key="3">
    <source>
        <dbReference type="ARBA" id="ARBA00022723"/>
    </source>
</evidence>
<comment type="cofactor">
    <cofactor evidence="1">
        <name>Ca(2+)</name>
        <dbReference type="ChEBI" id="CHEBI:29108"/>
    </cofactor>
</comment>
<protein>
    <submittedName>
        <fullName evidence="9">Sulfatase</fullName>
    </submittedName>
</protein>
<dbReference type="Gene3D" id="3.40.720.10">
    <property type="entry name" value="Alkaline Phosphatase, subunit A"/>
    <property type="match status" value="1"/>
</dbReference>
<feature type="domain" description="Sulfatase N-terminal" evidence="8">
    <location>
        <begin position="256"/>
        <end position="607"/>
    </location>
</feature>
<organism evidence="9 10">
    <name type="scientific">Persicirhabdus sediminis</name>
    <dbReference type="NCBI Taxonomy" id="454144"/>
    <lineage>
        <taxon>Bacteria</taxon>
        <taxon>Pseudomonadati</taxon>
        <taxon>Verrucomicrobiota</taxon>
        <taxon>Verrucomicrobiia</taxon>
        <taxon>Verrucomicrobiales</taxon>
        <taxon>Verrucomicrobiaceae</taxon>
        <taxon>Persicirhabdus</taxon>
    </lineage>
</organism>
<keyword evidence="6" id="KW-0106">Calcium</keyword>
<dbReference type="GO" id="GO:0046872">
    <property type="term" value="F:metal ion binding"/>
    <property type="evidence" value="ECO:0007669"/>
    <property type="project" value="UniProtKB-KW"/>
</dbReference>
<evidence type="ECO:0000259" key="8">
    <source>
        <dbReference type="Pfam" id="PF00884"/>
    </source>
</evidence>
<evidence type="ECO:0000256" key="5">
    <source>
        <dbReference type="ARBA" id="ARBA00022801"/>
    </source>
</evidence>
<keyword evidence="10" id="KW-1185">Reference proteome</keyword>
<dbReference type="RefSeq" id="WP_200311392.1">
    <property type="nucleotide sequence ID" value="NZ_JAENIM010000039.1"/>
</dbReference>
<dbReference type="GO" id="GO:0004423">
    <property type="term" value="F:iduronate-2-sulfatase activity"/>
    <property type="evidence" value="ECO:0007669"/>
    <property type="project" value="InterPro"/>
</dbReference>
<evidence type="ECO:0000313" key="9">
    <source>
        <dbReference type="EMBL" id="MBK1791384.1"/>
    </source>
</evidence>
<evidence type="ECO:0000313" key="10">
    <source>
        <dbReference type="Proteomes" id="UP000624703"/>
    </source>
</evidence>
<keyword evidence="3" id="KW-0479">Metal-binding</keyword>
<evidence type="ECO:0000256" key="2">
    <source>
        <dbReference type="ARBA" id="ARBA00008779"/>
    </source>
</evidence>
<feature type="region of interest" description="Disordered" evidence="7">
    <location>
        <begin position="153"/>
        <end position="172"/>
    </location>
</feature>
<evidence type="ECO:0000256" key="1">
    <source>
        <dbReference type="ARBA" id="ARBA00001913"/>
    </source>
</evidence>
<dbReference type="CDD" id="cd16030">
    <property type="entry name" value="iduronate-2-sulfatase"/>
    <property type="match status" value="1"/>
</dbReference>
<name>A0A8J7SJJ0_9BACT</name>
<dbReference type="GO" id="GO:0005737">
    <property type="term" value="C:cytoplasm"/>
    <property type="evidence" value="ECO:0007669"/>
    <property type="project" value="TreeGrafter"/>
</dbReference>
<dbReference type="PANTHER" id="PTHR45953">
    <property type="entry name" value="IDURONATE 2-SULFATASE"/>
    <property type="match status" value="1"/>
</dbReference>
<dbReference type="InterPro" id="IPR035874">
    <property type="entry name" value="IDS"/>
</dbReference>
<dbReference type="AlphaFoldDB" id="A0A8J7SJJ0"/>
<dbReference type="EMBL" id="JAENIM010000039">
    <property type="protein sequence ID" value="MBK1791384.1"/>
    <property type="molecule type" value="Genomic_DNA"/>
</dbReference>